<evidence type="ECO:0000256" key="2">
    <source>
        <dbReference type="ARBA" id="ARBA00022490"/>
    </source>
</evidence>
<dbReference type="FunFam" id="3.30.40.10:FF:000179">
    <property type="entry name" value="TNF receptor-associated factor"/>
    <property type="match status" value="1"/>
</dbReference>
<accession>A0A9D4LQI3</accession>
<dbReference type="InterPro" id="IPR017907">
    <property type="entry name" value="Znf_RING_CS"/>
</dbReference>
<gene>
    <name evidence="10" type="ORF">DPMN_025858</name>
</gene>
<keyword evidence="4" id="KW-0677">Repeat</keyword>
<dbReference type="InterPro" id="IPR012227">
    <property type="entry name" value="TNF_rcpt-assoc_TRAF_met"/>
</dbReference>
<evidence type="ECO:0000259" key="8">
    <source>
        <dbReference type="PROSITE" id="PS50089"/>
    </source>
</evidence>
<protein>
    <submittedName>
        <fullName evidence="10">Uncharacterized protein</fullName>
    </submittedName>
</protein>
<dbReference type="InterPro" id="IPR013083">
    <property type="entry name" value="Znf_RING/FYVE/PHD"/>
</dbReference>
<evidence type="ECO:0000256" key="1">
    <source>
        <dbReference type="ARBA" id="ARBA00004496"/>
    </source>
</evidence>
<reference evidence="10" key="1">
    <citation type="journal article" date="2019" name="bioRxiv">
        <title>The Genome of the Zebra Mussel, Dreissena polymorpha: A Resource for Invasive Species Research.</title>
        <authorList>
            <person name="McCartney M.A."/>
            <person name="Auch B."/>
            <person name="Kono T."/>
            <person name="Mallez S."/>
            <person name="Zhang Y."/>
            <person name="Obille A."/>
            <person name="Becker A."/>
            <person name="Abrahante J.E."/>
            <person name="Garbe J."/>
            <person name="Badalamenti J.P."/>
            <person name="Herman A."/>
            <person name="Mangelson H."/>
            <person name="Liachko I."/>
            <person name="Sullivan S."/>
            <person name="Sone E.D."/>
            <person name="Koren S."/>
            <person name="Silverstein K.A.T."/>
            <person name="Beckman K.B."/>
            <person name="Gohl D.M."/>
        </authorList>
    </citation>
    <scope>NUCLEOTIDE SEQUENCE</scope>
    <source>
        <strain evidence="10">Duluth1</strain>
        <tissue evidence="10">Whole animal</tissue>
    </source>
</reference>
<feature type="domain" description="TRAF-type" evidence="9">
    <location>
        <begin position="109"/>
        <end position="156"/>
    </location>
</feature>
<dbReference type="InterPro" id="IPR018957">
    <property type="entry name" value="Znf_C3HC4_RING-type"/>
</dbReference>
<keyword evidence="3 7" id="KW-0479">Metal-binding</keyword>
<evidence type="ECO:0000259" key="9">
    <source>
        <dbReference type="PROSITE" id="PS50145"/>
    </source>
</evidence>
<keyword evidence="5 7" id="KW-0863">Zinc-finger</keyword>
<dbReference type="Pfam" id="PF00097">
    <property type="entry name" value="zf-C3HC4"/>
    <property type="match status" value="1"/>
</dbReference>
<evidence type="ECO:0000256" key="7">
    <source>
        <dbReference type="PROSITE-ProRule" id="PRU00207"/>
    </source>
</evidence>
<sequence>MATDGVLGYDVIFSGEPDRKYVCPICLVVMRDAVQTTCGHRFCRECIVQVASRSHPKCKCPVDNTWFNIQQEMFPDVAVQREILSLEVKCDQVSAGCPWHGELRDLQNHLLGCGFIEVECEFGCSRQKVLRCELDRHQENCDRRPVTCEHCNDSMPCIELTRHQLLDCKKLPLGCTQCGQCGIQRGGIQRHLDLDCPKAMVPCPYLKYGCTHKGKRDEISNHEKMASEKHLAMLKLQTEQQNYRMKVMETEISQLASLLESQKLIMEEKIITLTEHQRHSFNGRLQWKISLLPGQTKYTSPSFYTGLPGYKLHMCLELKGHMERDVSYASMFVILEKGEYDDEIFFPFNARVKAMVLSVDPDLNQNVAPVLIHCRNIPRCNAEGVVFNSLRGRLRFMQTDHLLSSQFCVNNTIFLGIKVADI</sequence>
<feature type="domain" description="RING-type" evidence="8">
    <location>
        <begin position="23"/>
        <end position="64"/>
    </location>
</feature>
<dbReference type="PANTHER" id="PTHR10131">
    <property type="entry name" value="TNF RECEPTOR ASSOCIATED FACTOR"/>
    <property type="match status" value="1"/>
</dbReference>
<dbReference type="GO" id="GO:0042981">
    <property type="term" value="P:regulation of apoptotic process"/>
    <property type="evidence" value="ECO:0007669"/>
    <property type="project" value="InterPro"/>
</dbReference>
<dbReference type="GO" id="GO:0043122">
    <property type="term" value="P:regulation of canonical NF-kappaB signal transduction"/>
    <property type="evidence" value="ECO:0007669"/>
    <property type="project" value="TreeGrafter"/>
</dbReference>
<feature type="domain" description="TRAF-type" evidence="9">
    <location>
        <begin position="163"/>
        <end position="219"/>
    </location>
</feature>
<evidence type="ECO:0000313" key="11">
    <source>
        <dbReference type="Proteomes" id="UP000828390"/>
    </source>
</evidence>
<reference evidence="10" key="2">
    <citation type="submission" date="2020-11" db="EMBL/GenBank/DDBJ databases">
        <authorList>
            <person name="McCartney M.A."/>
            <person name="Auch B."/>
            <person name="Kono T."/>
            <person name="Mallez S."/>
            <person name="Becker A."/>
            <person name="Gohl D.M."/>
            <person name="Silverstein K.A.T."/>
            <person name="Koren S."/>
            <person name="Bechman K.B."/>
            <person name="Herman A."/>
            <person name="Abrahante J.E."/>
            <person name="Garbe J."/>
        </authorList>
    </citation>
    <scope>NUCLEOTIDE SEQUENCE</scope>
    <source>
        <strain evidence="10">Duluth1</strain>
        <tissue evidence="10">Whole animal</tissue>
    </source>
</reference>
<dbReference type="PANTHER" id="PTHR10131:SF94">
    <property type="entry name" value="TNF RECEPTOR-ASSOCIATED FACTOR 4"/>
    <property type="match status" value="1"/>
</dbReference>
<evidence type="ECO:0000313" key="10">
    <source>
        <dbReference type="EMBL" id="KAH3862883.1"/>
    </source>
</evidence>
<dbReference type="OrthoDB" id="10051587at2759"/>
<dbReference type="InterPro" id="IPR049342">
    <property type="entry name" value="TRAF1-6_MATH_dom"/>
</dbReference>
<proteinExistence type="predicted"/>
<dbReference type="GO" id="GO:0008270">
    <property type="term" value="F:zinc ion binding"/>
    <property type="evidence" value="ECO:0007669"/>
    <property type="project" value="UniProtKB-KW"/>
</dbReference>
<dbReference type="PROSITE" id="PS50089">
    <property type="entry name" value="ZF_RING_2"/>
    <property type="match status" value="1"/>
</dbReference>
<dbReference type="Proteomes" id="UP000828390">
    <property type="component" value="Unassembled WGS sequence"/>
</dbReference>
<evidence type="ECO:0000256" key="3">
    <source>
        <dbReference type="ARBA" id="ARBA00022723"/>
    </source>
</evidence>
<evidence type="ECO:0000256" key="5">
    <source>
        <dbReference type="ARBA" id="ARBA00022771"/>
    </source>
</evidence>
<keyword evidence="11" id="KW-1185">Reference proteome</keyword>
<dbReference type="SUPFAM" id="SSF57850">
    <property type="entry name" value="RING/U-box"/>
    <property type="match status" value="1"/>
</dbReference>
<dbReference type="InterPro" id="IPR001841">
    <property type="entry name" value="Znf_RING"/>
</dbReference>
<keyword evidence="6 7" id="KW-0862">Zinc</keyword>
<dbReference type="SMART" id="SM00184">
    <property type="entry name" value="RING"/>
    <property type="match status" value="1"/>
</dbReference>
<feature type="zinc finger region" description="TRAF-type" evidence="7">
    <location>
        <begin position="163"/>
        <end position="219"/>
    </location>
</feature>
<dbReference type="Pfam" id="PF02176">
    <property type="entry name" value="zf-TRAF"/>
    <property type="match status" value="2"/>
</dbReference>
<dbReference type="GO" id="GO:0005737">
    <property type="term" value="C:cytoplasm"/>
    <property type="evidence" value="ECO:0007669"/>
    <property type="project" value="UniProtKB-SubCell"/>
</dbReference>
<dbReference type="EMBL" id="JAIWYP010000002">
    <property type="protein sequence ID" value="KAH3862883.1"/>
    <property type="molecule type" value="Genomic_DNA"/>
</dbReference>
<comment type="caution">
    <text evidence="10">The sequence shown here is derived from an EMBL/GenBank/DDBJ whole genome shotgun (WGS) entry which is preliminary data.</text>
</comment>
<dbReference type="InterPro" id="IPR008974">
    <property type="entry name" value="TRAF-like"/>
</dbReference>
<dbReference type="PROSITE" id="PS00518">
    <property type="entry name" value="ZF_RING_1"/>
    <property type="match status" value="1"/>
</dbReference>
<organism evidence="10 11">
    <name type="scientific">Dreissena polymorpha</name>
    <name type="common">Zebra mussel</name>
    <name type="synonym">Mytilus polymorpha</name>
    <dbReference type="NCBI Taxonomy" id="45954"/>
    <lineage>
        <taxon>Eukaryota</taxon>
        <taxon>Metazoa</taxon>
        <taxon>Spiralia</taxon>
        <taxon>Lophotrochozoa</taxon>
        <taxon>Mollusca</taxon>
        <taxon>Bivalvia</taxon>
        <taxon>Autobranchia</taxon>
        <taxon>Heteroconchia</taxon>
        <taxon>Euheterodonta</taxon>
        <taxon>Imparidentia</taxon>
        <taxon>Neoheterodontei</taxon>
        <taxon>Myida</taxon>
        <taxon>Dreissenoidea</taxon>
        <taxon>Dreissenidae</taxon>
        <taxon>Dreissena</taxon>
    </lineage>
</organism>
<dbReference type="Gene3D" id="2.60.210.10">
    <property type="entry name" value="Apoptosis, Tumor Necrosis Factor Receptor Associated Protein 2, Chain A"/>
    <property type="match status" value="1"/>
</dbReference>
<dbReference type="GO" id="GO:0007165">
    <property type="term" value="P:signal transduction"/>
    <property type="evidence" value="ECO:0007669"/>
    <property type="project" value="InterPro"/>
</dbReference>
<dbReference type="AlphaFoldDB" id="A0A9D4LQI3"/>
<keyword evidence="2" id="KW-0963">Cytoplasm</keyword>
<comment type="subcellular location">
    <subcellularLocation>
        <location evidence="1">Cytoplasm</location>
    </subcellularLocation>
</comment>
<dbReference type="PROSITE" id="PS50145">
    <property type="entry name" value="ZF_TRAF"/>
    <property type="match status" value="2"/>
</dbReference>
<dbReference type="SUPFAM" id="SSF49599">
    <property type="entry name" value="TRAF domain-like"/>
    <property type="match status" value="2"/>
</dbReference>
<dbReference type="PIRSF" id="PIRSF015614">
    <property type="entry name" value="TRAF"/>
    <property type="match status" value="1"/>
</dbReference>
<name>A0A9D4LQI3_DREPO</name>
<dbReference type="Gene3D" id="3.30.40.10">
    <property type="entry name" value="Zinc/RING finger domain, C3HC4 (zinc finger)"/>
    <property type="match status" value="3"/>
</dbReference>
<feature type="zinc finger region" description="TRAF-type" evidence="7">
    <location>
        <begin position="109"/>
        <end position="156"/>
    </location>
</feature>
<dbReference type="Pfam" id="PF21355">
    <property type="entry name" value="TRAF-mep_MATH"/>
    <property type="match status" value="1"/>
</dbReference>
<evidence type="ECO:0000256" key="4">
    <source>
        <dbReference type="ARBA" id="ARBA00022737"/>
    </source>
</evidence>
<dbReference type="InterPro" id="IPR001293">
    <property type="entry name" value="Znf_TRAF"/>
</dbReference>
<evidence type="ECO:0000256" key="6">
    <source>
        <dbReference type="ARBA" id="ARBA00022833"/>
    </source>
</evidence>